<dbReference type="AlphaFoldDB" id="A0A8C1XD76"/>
<dbReference type="Proteomes" id="UP000694700">
    <property type="component" value="Unplaced"/>
</dbReference>
<organism evidence="1 2">
    <name type="scientific">Cyprinus carpio</name>
    <name type="common">Common carp</name>
    <dbReference type="NCBI Taxonomy" id="7962"/>
    <lineage>
        <taxon>Eukaryota</taxon>
        <taxon>Metazoa</taxon>
        <taxon>Chordata</taxon>
        <taxon>Craniata</taxon>
        <taxon>Vertebrata</taxon>
        <taxon>Euteleostomi</taxon>
        <taxon>Actinopterygii</taxon>
        <taxon>Neopterygii</taxon>
        <taxon>Teleostei</taxon>
        <taxon>Ostariophysi</taxon>
        <taxon>Cypriniformes</taxon>
        <taxon>Cyprinidae</taxon>
        <taxon>Cyprininae</taxon>
        <taxon>Cyprinus</taxon>
    </lineage>
</organism>
<proteinExistence type="predicted"/>
<dbReference type="InterPro" id="IPR029681">
    <property type="entry name" value="CCDC157"/>
</dbReference>
<evidence type="ECO:0008006" key="3">
    <source>
        <dbReference type="Google" id="ProtNLM"/>
    </source>
</evidence>
<reference evidence="1" key="1">
    <citation type="submission" date="2025-08" db="UniProtKB">
        <authorList>
            <consortium name="Ensembl"/>
        </authorList>
    </citation>
    <scope>IDENTIFICATION</scope>
</reference>
<dbReference type="Ensembl" id="ENSCCRT00015080789.1">
    <property type="protein sequence ID" value="ENSCCRP00015078228.1"/>
    <property type="gene ID" value="ENSCCRG00015031664.1"/>
</dbReference>
<evidence type="ECO:0000313" key="1">
    <source>
        <dbReference type="Ensembl" id="ENSCCRP00015078228.1"/>
    </source>
</evidence>
<dbReference type="PANTHER" id="PTHR43696:SF9">
    <property type="entry name" value="COILED-COIL DOMAIN-CONTAINING PROTEIN 157"/>
    <property type="match status" value="1"/>
</dbReference>
<name>A0A8C1XD76_CYPCA</name>
<dbReference type="PANTHER" id="PTHR43696">
    <property type="entry name" value="COILED-COIL DOMAIN-CONTAINING PROTEIN 157"/>
    <property type="match status" value="1"/>
</dbReference>
<protein>
    <recommendedName>
        <fullName evidence="3">Coiled-coil domain-containing protein 157</fullName>
    </recommendedName>
</protein>
<accession>A0A8C1XD76</accession>
<evidence type="ECO:0000313" key="2">
    <source>
        <dbReference type="Proteomes" id="UP000694700"/>
    </source>
</evidence>
<sequence>MTHLLGGEDYIDSLHRDLIDLQGAVLDVFSKTGLVRFPSWKFPDKLSCNLVLVSLLEEYDYVDSDEEFSQSALPYSPARVDVSQVASLYFTVSTSLQMYVFILFL</sequence>